<keyword evidence="2" id="KW-1185">Reference proteome</keyword>
<proteinExistence type="predicted"/>
<organism evidence="1 2">
    <name type="scientific">Hoylesella loescheii DSM 19665 = JCM 12249 = ATCC 15930</name>
    <dbReference type="NCBI Taxonomy" id="1122985"/>
    <lineage>
        <taxon>Bacteria</taxon>
        <taxon>Pseudomonadati</taxon>
        <taxon>Bacteroidota</taxon>
        <taxon>Bacteroidia</taxon>
        <taxon>Bacteroidales</taxon>
        <taxon>Prevotellaceae</taxon>
        <taxon>Hoylesella</taxon>
    </lineage>
</organism>
<evidence type="ECO:0000313" key="1">
    <source>
        <dbReference type="EMBL" id="KDR53759.1"/>
    </source>
</evidence>
<dbReference type="Proteomes" id="UP000027442">
    <property type="component" value="Unassembled WGS sequence"/>
</dbReference>
<sequence length="65" mass="7523">MIEVRLVAQTLNLFGIAGLLKLKEMLCVLLPSLLPDIFLRQHLLLYRQTGAWFGQLLEILYIGRR</sequence>
<protein>
    <submittedName>
        <fullName evidence="1">Uncharacterized protein</fullName>
    </submittedName>
</protein>
<dbReference type="AlphaFoldDB" id="A0A069QP29"/>
<dbReference type="EMBL" id="JNGW01000012">
    <property type="protein sequence ID" value="KDR53759.1"/>
    <property type="molecule type" value="Genomic_DNA"/>
</dbReference>
<gene>
    <name evidence="1" type="ORF">HMPREF1991_00126</name>
</gene>
<accession>A0A069QP29</accession>
<dbReference type="HOGENOM" id="CLU_2846152_0_0_10"/>
<comment type="caution">
    <text evidence="1">The sequence shown here is derived from an EMBL/GenBank/DDBJ whole genome shotgun (WGS) entry which is preliminary data.</text>
</comment>
<dbReference type="PATRIC" id="fig|1122985.7.peg.134"/>
<name>A0A069QP29_HOYLO</name>
<evidence type="ECO:0000313" key="2">
    <source>
        <dbReference type="Proteomes" id="UP000027442"/>
    </source>
</evidence>
<dbReference type="RefSeq" id="WP_018966512.1">
    <property type="nucleotide sequence ID" value="NZ_KB899210.1"/>
</dbReference>
<reference evidence="1 2" key="1">
    <citation type="submission" date="2013-08" db="EMBL/GenBank/DDBJ databases">
        <authorList>
            <person name="Weinstock G."/>
            <person name="Sodergren E."/>
            <person name="Wylie T."/>
            <person name="Fulton L."/>
            <person name="Fulton R."/>
            <person name="Fronick C."/>
            <person name="O'Laughlin M."/>
            <person name="Godfrey J."/>
            <person name="Miner T."/>
            <person name="Herter B."/>
            <person name="Appelbaum E."/>
            <person name="Cordes M."/>
            <person name="Lek S."/>
            <person name="Wollam A."/>
            <person name="Pepin K.H."/>
            <person name="Palsikar V.B."/>
            <person name="Mitreva M."/>
            <person name="Wilson R.K."/>
        </authorList>
    </citation>
    <scope>NUCLEOTIDE SEQUENCE [LARGE SCALE GENOMIC DNA]</scope>
    <source>
        <strain evidence="1 2">ATCC 15930</strain>
    </source>
</reference>